<proteinExistence type="predicted"/>
<evidence type="ECO:0000313" key="2">
    <source>
        <dbReference type="EMBL" id="KAJ7709324.1"/>
    </source>
</evidence>
<protein>
    <submittedName>
        <fullName evidence="2">Uncharacterized protein</fullName>
    </submittedName>
</protein>
<feature type="region of interest" description="Disordered" evidence="1">
    <location>
        <begin position="370"/>
        <end position="409"/>
    </location>
</feature>
<name>A0AAD7MBU6_9AGAR</name>
<feature type="region of interest" description="Disordered" evidence="1">
    <location>
        <begin position="431"/>
        <end position="450"/>
    </location>
</feature>
<dbReference type="EMBL" id="JARKIB010000420">
    <property type="protein sequence ID" value="KAJ7709324.1"/>
    <property type="molecule type" value="Genomic_DNA"/>
</dbReference>
<accession>A0AAD7MBU6</accession>
<keyword evidence="3" id="KW-1185">Reference proteome</keyword>
<evidence type="ECO:0000256" key="1">
    <source>
        <dbReference type="SAM" id="MobiDB-lite"/>
    </source>
</evidence>
<feature type="compositionally biased region" description="Polar residues" evidence="1">
    <location>
        <begin position="433"/>
        <end position="450"/>
    </location>
</feature>
<organism evidence="2 3">
    <name type="scientific">Mycena metata</name>
    <dbReference type="NCBI Taxonomy" id="1033252"/>
    <lineage>
        <taxon>Eukaryota</taxon>
        <taxon>Fungi</taxon>
        <taxon>Dikarya</taxon>
        <taxon>Basidiomycota</taxon>
        <taxon>Agaricomycotina</taxon>
        <taxon>Agaricomycetes</taxon>
        <taxon>Agaricomycetidae</taxon>
        <taxon>Agaricales</taxon>
        <taxon>Marasmiineae</taxon>
        <taxon>Mycenaceae</taxon>
        <taxon>Mycena</taxon>
    </lineage>
</organism>
<gene>
    <name evidence="2" type="ORF">B0H16DRAFT_1480949</name>
</gene>
<comment type="caution">
    <text evidence="2">The sequence shown here is derived from an EMBL/GenBank/DDBJ whole genome shotgun (WGS) entry which is preliminary data.</text>
</comment>
<dbReference type="Proteomes" id="UP001215598">
    <property type="component" value="Unassembled WGS sequence"/>
</dbReference>
<dbReference type="AlphaFoldDB" id="A0AAD7MBU6"/>
<feature type="region of interest" description="Disordered" evidence="1">
    <location>
        <begin position="114"/>
        <end position="135"/>
    </location>
</feature>
<reference evidence="2" key="1">
    <citation type="submission" date="2023-03" db="EMBL/GenBank/DDBJ databases">
        <title>Massive genome expansion in bonnet fungi (Mycena s.s.) driven by repeated elements and novel gene families across ecological guilds.</title>
        <authorList>
            <consortium name="Lawrence Berkeley National Laboratory"/>
            <person name="Harder C.B."/>
            <person name="Miyauchi S."/>
            <person name="Viragh M."/>
            <person name="Kuo A."/>
            <person name="Thoen E."/>
            <person name="Andreopoulos B."/>
            <person name="Lu D."/>
            <person name="Skrede I."/>
            <person name="Drula E."/>
            <person name="Henrissat B."/>
            <person name="Morin E."/>
            <person name="Kohler A."/>
            <person name="Barry K."/>
            <person name="LaButti K."/>
            <person name="Morin E."/>
            <person name="Salamov A."/>
            <person name="Lipzen A."/>
            <person name="Mereny Z."/>
            <person name="Hegedus B."/>
            <person name="Baldrian P."/>
            <person name="Stursova M."/>
            <person name="Weitz H."/>
            <person name="Taylor A."/>
            <person name="Grigoriev I.V."/>
            <person name="Nagy L.G."/>
            <person name="Martin F."/>
            <person name="Kauserud H."/>
        </authorList>
    </citation>
    <scope>NUCLEOTIDE SEQUENCE</scope>
    <source>
        <strain evidence="2">CBHHK182m</strain>
    </source>
</reference>
<sequence length="643" mass="72093">MASWDRRFQNHSSPLPLDFPFPHYHCVHSAAMAFHGNSNFVDTATHIQARHQLGKFYNRNKDGGTWQGPDECPTWVPGIGITLDVAPPPYVPQWMRHSTLSAGDRMIADASNRAGGRLRHNTPPGYNTTWRQGPRPRRIQAKARLATAIILSIPRAAQQGLATRQLVEELYELGLQIRTWQFARPGLQGTIKISELHQGQGREGTKTVRTRRRHPISAGPWTQTVFPPNIEDAQVSDHGHPIFPSDAHDAEGGFLSDGEEPSLPDAWVAKEHTRRAKTLQKQVNGTQYVSRHPEQPLSTGVWRGLRLDTVWEAANILKWVAHTEPGAYHWMHHWLVLLAGDTTIARTAGQVYLLAHQSNATNEYRAITTGSARAPRKQHLDHRPWLPPSSKATPEPPDNSRSLSMDPKPDDDIFMVDAKAMVRLAEVDAPEDVTTTPLTETESNKSAQSATHTTFGEAMKLYEEMDTLYWLLGFRVSELLFARIGRAVRARPHCPDVASWFTANGLFPERPNMGTSVERAKFAEIAWRILCVEGVYTRMAVLREYEYKALPLEHYPFATANINGSHVVAYAALAALESFARARRNTSQNRSDPTLREFYGPQPRCPADAARIIADNVIHWSELCHVPRAGVVTNYPEFPGKTT</sequence>
<evidence type="ECO:0000313" key="3">
    <source>
        <dbReference type="Proteomes" id="UP001215598"/>
    </source>
</evidence>